<keyword evidence="2" id="KW-1133">Transmembrane helix</keyword>
<comment type="caution">
    <text evidence="3">The sequence shown here is derived from an EMBL/GenBank/DDBJ whole genome shotgun (WGS) entry which is preliminary data.</text>
</comment>
<feature type="region of interest" description="Disordered" evidence="1">
    <location>
        <begin position="217"/>
        <end position="237"/>
    </location>
</feature>
<keyword evidence="2" id="KW-0812">Transmembrane</keyword>
<evidence type="ECO:0000313" key="4">
    <source>
        <dbReference type="Proteomes" id="UP000286921"/>
    </source>
</evidence>
<evidence type="ECO:0000256" key="1">
    <source>
        <dbReference type="SAM" id="MobiDB-lite"/>
    </source>
</evidence>
<keyword evidence="2" id="KW-0472">Membrane</keyword>
<dbReference type="Proteomes" id="UP000286921">
    <property type="component" value="Unassembled WGS sequence"/>
</dbReference>
<feature type="region of interest" description="Disordered" evidence="1">
    <location>
        <begin position="361"/>
        <end position="389"/>
    </location>
</feature>
<protein>
    <submittedName>
        <fullName evidence="3">Uncharacterized protein</fullName>
    </submittedName>
</protein>
<sequence>MRPKVAEAPSSTTLDVSPSSVLLSQFIPTPLMSSSLPMSPKDFTNSVFSFTSGTYVPVNEQAATPLVVPGSRPYTGPTQGAKSETGGTRLPHPSLIATGAFKVHQNADGTSAIMIGPVQTYDTIQTGSTAFERSSQPTQLSQPHSLCISPSSLNFEDAVQGISTYSVPQLALDPQDTIQLHYPQGSASFSWKYIEFIPTEHLSIELGAHSLSPAELSQPFSLQGPSDGKQPSSTEHANVASGTVVSHGSLPMTLTPKPLIEGQSGAKPFVNLSSIGSGLGSFQITSLAASAYLFLQDRIIPSKSTGIVVSTSAAEYSTSMKAGADRAMQTDSLAQQGPAFAKTSQMQGLQKLTNTLIQQPHSTPATQTHRSYSESTYSSASDKPDRGMSGRSIGVMAGAVVGGTCGFLGIFATAVWRHKRKRRRVWISNQYWNDPNPSSDDQQPSSKGKTLGKEQDVKELQAKGTAIGLCAVVSRQPCKSWDAADAVEYSSSWLTSYVIELQNQTVTLTNWLNGLKVS</sequence>
<name>A0A401L823_ASPAW</name>
<feature type="compositionally biased region" description="Polar residues" evidence="1">
    <location>
        <begin position="218"/>
        <end position="237"/>
    </location>
</feature>
<dbReference type="AlphaFoldDB" id="A0A401L823"/>
<proteinExistence type="predicted"/>
<feature type="compositionally biased region" description="Polar residues" evidence="1">
    <location>
        <begin position="76"/>
        <end position="86"/>
    </location>
</feature>
<keyword evidence="4" id="KW-1185">Reference proteome</keyword>
<evidence type="ECO:0000256" key="2">
    <source>
        <dbReference type="SAM" id="Phobius"/>
    </source>
</evidence>
<feature type="region of interest" description="Disordered" evidence="1">
    <location>
        <begin position="67"/>
        <end position="88"/>
    </location>
</feature>
<dbReference type="EMBL" id="BDHI01000029">
    <property type="protein sequence ID" value="GCB27615.1"/>
    <property type="molecule type" value="Genomic_DNA"/>
</dbReference>
<gene>
    <name evidence="3" type="ORF">AAWM_10500</name>
</gene>
<organism evidence="3 4">
    <name type="scientific">Aspergillus awamori</name>
    <name type="common">Black koji mold</name>
    <dbReference type="NCBI Taxonomy" id="105351"/>
    <lineage>
        <taxon>Eukaryota</taxon>
        <taxon>Fungi</taxon>
        <taxon>Dikarya</taxon>
        <taxon>Ascomycota</taxon>
        <taxon>Pezizomycotina</taxon>
        <taxon>Eurotiomycetes</taxon>
        <taxon>Eurotiomycetidae</taxon>
        <taxon>Eurotiales</taxon>
        <taxon>Aspergillaceae</taxon>
        <taxon>Aspergillus</taxon>
    </lineage>
</organism>
<feature type="compositionally biased region" description="Low complexity" evidence="1">
    <location>
        <begin position="433"/>
        <end position="446"/>
    </location>
</feature>
<reference evidence="3 4" key="1">
    <citation type="submission" date="2016-09" db="EMBL/GenBank/DDBJ databases">
        <title>Aspergillus awamori IFM 58123T.</title>
        <authorList>
            <person name="Kusuya Y."/>
            <person name="Shimizu M."/>
            <person name="Takahashi H."/>
            <person name="Yaguchi T."/>
        </authorList>
    </citation>
    <scope>NUCLEOTIDE SEQUENCE [LARGE SCALE GENOMIC DNA]</scope>
    <source>
        <strain evidence="3 4">IFM 58123</strain>
    </source>
</reference>
<evidence type="ECO:0000313" key="3">
    <source>
        <dbReference type="EMBL" id="GCB27615.1"/>
    </source>
</evidence>
<feature type="transmembrane region" description="Helical" evidence="2">
    <location>
        <begin position="393"/>
        <end position="416"/>
    </location>
</feature>
<feature type="region of interest" description="Disordered" evidence="1">
    <location>
        <begin position="430"/>
        <end position="453"/>
    </location>
</feature>
<accession>A0A401L823</accession>
<feature type="compositionally biased region" description="Polar residues" evidence="1">
    <location>
        <begin position="361"/>
        <end position="370"/>
    </location>
</feature>